<reference evidence="3 4" key="2">
    <citation type="journal article" date="2016" name="Genome Announc.">
        <title>Draft Genome Sequence of Erythromycin- and Oxytetracycline-Sensitive Nocardia seriolae Strain U-1 (NBRC 110359).</title>
        <authorList>
            <person name="Imajoh M."/>
            <person name="Sukeda M."/>
            <person name="Shimizu M."/>
            <person name="Yamane J."/>
            <person name="Ohnishi K."/>
            <person name="Oshima S."/>
        </authorList>
    </citation>
    <scope>NUCLEOTIDE SEQUENCE [LARGE SCALE GENOMIC DNA]</scope>
    <source>
        <strain evidence="3 4">U-1</strain>
    </source>
</reference>
<feature type="domain" description="DinB-like" evidence="1">
    <location>
        <begin position="13"/>
        <end position="159"/>
    </location>
</feature>
<dbReference type="KEGG" id="nsr:NS506_06029"/>
<dbReference type="OrthoDB" id="2363925at2"/>
<proteinExistence type="predicted"/>
<name>A0A0B8NB68_9NOCA</name>
<organism evidence="3 4">
    <name type="scientific">Nocardia seriolae</name>
    <dbReference type="NCBI Taxonomy" id="37332"/>
    <lineage>
        <taxon>Bacteria</taxon>
        <taxon>Bacillati</taxon>
        <taxon>Actinomycetota</taxon>
        <taxon>Actinomycetes</taxon>
        <taxon>Mycobacteriales</taxon>
        <taxon>Nocardiaceae</taxon>
        <taxon>Nocardia</taxon>
    </lineage>
</organism>
<dbReference type="AlphaFoldDB" id="A0A0B8NB68"/>
<dbReference type="Proteomes" id="UP000180166">
    <property type="component" value="Chromosome"/>
</dbReference>
<keyword evidence="4" id="KW-1185">Reference proteome</keyword>
<evidence type="ECO:0000313" key="3">
    <source>
        <dbReference type="EMBL" id="GAP31071.1"/>
    </source>
</evidence>
<dbReference type="InterPro" id="IPR024775">
    <property type="entry name" value="DinB-like"/>
</dbReference>
<dbReference type="GeneID" id="93376533"/>
<dbReference type="EMBL" id="BBYQ01000102">
    <property type="protein sequence ID" value="GAP31071.1"/>
    <property type="molecule type" value="Genomic_DNA"/>
</dbReference>
<protein>
    <submittedName>
        <fullName evidence="3">Chorismate synthase</fullName>
    </submittedName>
</protein>
<evidence type="ECO:0000259" key="1">
    <source>
        <dbReference type="Pfam" id="PF12867"/>
    </source>
</evidence>
<dbReference type="Pfam" id="PF12867">
    <property type="entry name" value="DinB_2"/>
    <property type="match status" value="1"/>
</dbReference>
<evidence type="ECO:0000313" key="5">
    <source>
        <dbReference type="Proteomes" id="UP000180166"/>
    </source>
</evidence>
<dbReference type="EMBL" id="CP017839">
    <property type="protein sequence ID" value="APB00066.1"/>
    <property type="molecule type" value="Genomic_DNA"/>
</dbReference>
<accession>A0A0B8NB68</accession>
<dbReference type="SUPFAM" id="SSF109854">
    <property type="entry name" value="DinB/YfiT-like putative metalloenzymes"/>
    <property type="match status" value="1"/>
</dbReference>
<dbReference type="NCBIfam" id="NF047843">
    <property type="entry name" value="MST_Rv0443"/>
    <property type="match status" value="1"/>
</dbReference>
<sequence length="170" mass="18493">MTSADLLVDGFGRVGENVHGAVAGLTTDELAARLDPDANSIAWLIWHLTRVQDDHIAEVAGLKQVWTAAGWAERFGLPFDDAATGYAHTSADVARLEGVPAELLLGYFDAVHAQTLEYVSKLTDADLPRIVDTRWDPPVTLGVRLISVIDDDIQHAGQAAFIRGVLLRRR</sequence>
<evidence type="ECO:0000313" key="2">
    <source>
        <dbReference type="EMBL" id="APB00066.1"/>
    </source>
</evidence>
<gene>
    <name evidence="2" type="ORF">NS506_06029</name>
    <name evidence="3" type="ORF">NSK11_contig00102-0030</name>
</gene>
<evidence type="ECO:0000313" key="4">
    <source>
        <dbReference type="Proteomes" id="UP000037179"/>
    </source>
</evidence>
<reference evidence="2 5" key="3">
    <citation type="submission" date="2016-10" db="EMBL/GenBank/DDBJ databases">
        <title>Genome sequence of Nocardia seriolae strain EM150506, isolated from Anguila japonica.</title>
        <authorList>
            <person name="Han H.-J."/>
        </authorList>
    </citation>
    <scope>NUCLEOTIDE SEQUENCE [LARGE SCALE GENOMIC DNA]</scope>
    <source>
        <strain evidence="2 5">EM150506</strain>
    </source>
</reference>
<dbReference type="Proteomes" id="UP000037179">
    <property type="component" value="Unassembled WGS sequence"/>
</dbReference>
<dbReference type="InterPro" id="IPR034660">
    <property type="entry name" value="DinB/YfiT-like"/>
</dbReference>
<dbReference type="Gene3D" id="1.20.120.450">
    <property type="entry name" value="dinb family like domain"/>
    <property type="match status" value="1"/>
</dbReference>
<reference evidence="4" key="1">
    <citation type="submission" date="2015-07" db="EMBL/GenBank/DDBJ databases">
        <title>Nocardia seriolae U-1 whole genome shotgun sequence.</title>
        <authorList>
            <person name="Imajoh M."/>
            <person name="Fukumoto Y."/>
            <person name="Sukeda M."/>
            <person name="Yamane J."/>
            <person name="Yamasaki K."/>
            <person name="Shimizu M."/>
            <person name="Ohnishi K."/>
            <person name="Oshima S."/>
        </authorList>
    </citation>
    <scope>NUCLEOTIDE SEQUENCE [LARGE SCALE GENOMIC DNA]</scope>
    <source>
        <strain evidence="4">U-1</strain>
    </source>
</reference>
<dbReference type="RefSeq" id="WP_033089637.1">
    <property type="nucleotide sequence ID" value="NZ_AP017900.1"/>
</dbReference>